<dbReference type="PANTHER" id="PTHR30026">
    <property type="entry name" value="OUTER MEMBRANE PROTEIN TOLC"/>
    <property type="match status" value="1"/>
</dbReference>
<dbReference type="GO" id="GO:0015562">
    <property type="term" value="F:efflux transmembrane transporter activity"/>
    <property type="evidence" value="ECO:0007669"/>
    <property type="project" value="InterPro"/>
</dbReference>
<keyword evidence="7" id="KW-0732">Signal</keyword>
<evidence type="ECO:0000256" key="1">
    <source>
        <dbReference type="ARBA" id="ARBA00004442"/>
    </source>
</evidence>
<gene>
    <name evidence="8" type="ORF">NCTC11801_00457</name>
</gene>
<dbReference type="Gene3D" id="1.20.1600.10">
    <property type="entry name" value="Outer membrane efflux proteins (OEP)"/>
    <property type="match status" value="1"/>
</dbReference>
<organism evidence="8 9">
    <name type="scientific">Providencia rettgeri</name>
    <dbReference type="NCBI Taxonomy" id="587"/>
    <lineage>
        <taxon>Bacteria</taxon>
        <taxon>Pseudomonadati</taxon>
        <taxon>Pseudomonadota</taxon>
        <taxon>Gammaproteobacteria</taxon>
        <taxon>Enterobacterales</taxon>
        <taxon>Morganellaceae</taxon>
        <taxon>Providencia</taxon>
    </lineage>
</organism>
<keyword evidence="2" id="KW-1134">Transmembrane beta strand</keyword>
<keyword evidence="6" id="KW-0175">Coiled coil</keyword>
<keyword evidence="4" id="KW-0472">Membrane</keyword>
<feature type="signal peptide" evidence="7">
    <location>
        <begin position="1"/>
        <end position="22"/>
    </location>
</feature>
<reference evidence="8 9" key="1">
    <citation type="submission" date="2018-06" db="EMBL/GenBank/DDBJ databases">
        <authorList>
            <consortium name="Pathogen Informatics"/>
            <person name="Doyle S."/>
        </authorList>
    </citation>
    <scope>NUCLEOTIDE SEQUENCE [LARGE SCALE GENOMIC DNA]</scope>
    <source>
        <strain evidence="8 9">NCTC11801</strain>
    </source>
</reference>
<dbReference type="GeneID" id="93671580"/>
<dbReference type="RefSeq" id="WP_115166482.1">
    <property type="nucleotide sequence ID" value="NZ_CP077317.1"/>
</dbReference>
<sequence length="410" mass="47093">MRTIPLALCLFAPLLLPNYSFATEKVESFQSFINRVLENSNPIKVKVLELEAEGYRAKQTDYFYLPKVSASSKIKNSDNSINSNITATSMVYDSTSRHRFNEKNLKLQVSKLSLNKEKDDLYSTITNNLIGIHYLSELTKTTEILNNNAKDIFSSINRRYKSGVAKSSDVEQASLLMQRIETERTNIEKEIEQYKSNIELASGISFPKDGVLVPPALLKNLKSTIIDSENIQQNIEYNILKMQADSMKESAYQQNSFININLIAEERYLDQTRNRNESYIGMEMKLNIFDMDKKLTELSQFKSYEAAKEKADYKYKESTAKIKNLKLIANSNATELAGLQEQRNIMHSIIKSQQREYEISQSSFYEMVNTLFDMLTIEKRIAEIMIADMKNKMEYVQLIGKLAKIETSSS</sequence>
<dbReference type="EMBL" id="UGTZ01000001">
    <property type="protein sequence ID" value="SUC29554.1"/>
    <property type="molecule type" value="Genomic_DNA"/>
</dbReference>
<keyword evidence="8" id="KW-0449">Lipoprotein</keyword>
<dbReference type="AlphaFoldDB" id="A0A379FL78"/>
<dbReference type="InterPro" id="IPR051906">
    <property type="entry name" value="TolC-like"/>
</dbReference>
<name>A0A379FL78_PRORE</name>
<protein>
    <submittedName>
        <fullName evidence="8">Efflux transporter, outer membrane factor (OMF) lipoprotein, NodT family</fullName>
    </submittedName>
</protein>
<accession>A0A379FL78</accession>
<keyword evidence="3" id="KW-0812">Transmembrane</keyword>
<dbReference type="GO" id="GO:0015288">
    <property type="term" value="F:porin activity"/>
    <property type="evidence" value="ECO:0007669"/>
    <property type="project" value="TreeGrafter"/>
</dbReference>
<evidence type="ECO:0000256" key="4">
    <source>
        <dbReference type="ARBA" id="ARBA00023136"/>
    </source>
</evidence>
<evidence type="ECO:0000256" key="3">
    <source>
        <dbReference type="ARBA" id="ARBA00022692"/>
    </source>
</evidence>
<dbReference type="GO" id="GO:1990281">
    <property type="term" value="C:efflux pump complex"/>
    <property type="evidence" value="ECO:0007669"/>
    <property type="project" value="TreeGrafter"/>
</dbReference>
<evidence type="ECO:0000256" key="2">
    <source>
        <dbReference type="ARBA" id="ARBA00022452"/>
    </source>
</evidence>
<dbReference type="PANTHER" id="PTHR30026:SF20">
    <property type="entry name" value="OUTER MEMBRANE PROTEIN TOLC"/>
    <property type="match status" value="1"/>
</dbReference>
<dbReference type="GO" id="GO:0009279">
    <property type="term" value="C:cell outer membrane"/>
    <property type="evidence" value="ECO:0007669"/>
    <property type="project" value="UniProtKB-SubCell"/>
</dbReference>
<dbReference type="SUPFAM" id="SSF56954">
    <property type="entry name" value="Outer membrane efflux proteins (OEP)"/>
    <property type="match status" value="1"/>
</dbReference>
<evidence type="ECO:0000256" key="7">
    <source>
        <dbReference type="SAM" id="SignalP"/>
    </source>
</evidence>
<evidence type="ECO:0000256" key="5">
    <source>
        <dbReference type="ARBA" id="ARBA00023237"/>
    </source>
</evidence>
<comment type="subcellular location">
    <subcellularLocation>
        <location evidence="1">Cell outer membrane</location>
    </subcellularLocation>
</comment>
<dbReference type="Proteomes" id="UP000254208">
    <property type="component" value="Unassembled WGS sequence"/>
</dbReference>
<feature type="chain" id="PRO_5016582014" evidence="7">
    <location>
        <begin position="23"/>
        <end position="410"/>
    </location>
</feature>
<feature type="coiled-coil region" evidence="6">
    <location>
        <begin position="170"/>
        <end position="197"/>
    </location>
</feature>
<evidence type="ECO:0000256" key="6">
    <source>
        <dbReference type="SAM" id="Coils"/>
    </source>
</evidence>
<keyword evidence="5" id="KW-0998">Cell outer membrane</keyword>
<evidence type="ECO:0000313" key="8">
    <source>
        <dbReference type="EMBL" id="SUC29554.1"/>
    </source>
</evidence>
<proteinExistence type="predicted"/>
<evidence type="ECO:0000313" key="9">
    <source>
        <dbReference type="Proteomes" id="UP000254208"/>
    </source>
</evidence>